<gene>
    <name evidence="2" type="ORF">CCZ37_05850</name>
</gene>
<dbReference type="EMBL" id="CP022741">
    <property type="protein sequence ID" value="ASU22143.1"/>
    <property type="molecule type" value="Genomic_DNA"/>
</dbReference>
<protein>
    <submittedName>
        <fullName evidence="2">DUF1289 domain-containing protein</fullName>
    </submittedName>
</protein>
<dbReference type="InterPro" id="IPR010710">
    <property type="entry name" value="DUF1289"/>
</dbReference>
<evidence type="ECO:0000256" key="1">
    <source>
        <dbReference type="SAM" id="MobiDB-lite"/>
    </source>
</evidence>
<dbReference type="RefSeq" id="WP_094500005.1">
    <property type="nucleotide sequence ID" value="NZ_CAWNHI010000001.1"/>
</dbReference>
<dbReference type="AlphaFoldDB" id="A0A223MXD9"/>
<dbReference type="Pfam" id="PF06945">
    <property type="entry name" value="DUF1289"/>
    <property type="match status" value="1"/>
</dbReference>
<reference evidence="2 3" key="1">
    <citation type="submission" date="2017-08" db="EMBL/GenBank/DDBJ databases">
        <title>The Vibrio qinghaiensis sp.-Q67 is a luminous bacteria isolated firstly from Qinghai lake, Qinghai province, China, which has been proved to be very sensitive to detect environmental and food pollutants. Therefore, complete genome analysis of V. qinghaiensis sp.-Q67 highlights the potential application of this strain on detection of hazards in the contaminated environments.</title>
        <authorList>
            <person name="Gong L."/>
        </authorList>
    </citation>
    <scope>NUCLEOTIDE SEQUENCE [LARGE SCALE GENOMIC DNA]</scope>
    <source>
        <strain evidence="2 3">Q67</strain>
    </source>
</reference>
<evidence type="ECO:0000313" key="3">
    <source>
        <dbReference type="Proteomes" id="UP000215148"/>
    </source>
</evidence>
<proteinExistence type="predicted"/>
<evidence type="ECO:0000313" key="2">
    <source>
        <dbReference type="EMBL" id="ASU22143.1"/>
    </source>
</evidence>
<dbReference type="KEGG" id="vqi:CCZ37_05850"/>
<dbReference type="PANTHER" id="PTHR35175:SF1">
    <property type="entry name" value="OXIDOREDUCTASE"/>
    <property type="match status" value="1"/>
</dbReference>
<name>A0A223MXD9_9VIBR</name>
<accession>A0A223MXD9</accession>
<feature type="region of interest" description="Disordered" evidence="1">
    <location>
        <begin position="60"/>
        <end position="83"/>
    </location>
</feature>
<sequence length="83" mass="9867">MEQLEFFKVLSPCIGVCSVDDKGYCQGCMRKREERFNWLSMNAAQQLYVIKLCQQRYKRKKQKQQAQNQADSDPETNPQRDLF</sequence>
<dbReference type="Proteomes" id="UP000215148">
    <property type="component" value="Chromosome 1"/>
</dbReference>
<dbReference type="PANTHER" id="PTHR35175">
    <property type="entry name" value="DUF1289 DOMAIN-CONTAINING PROTEIN"/>
    <property type="match status" value="1"/>
</dbReference>
<organism evidence="2 3">
    <name type="scientific">Vibrio qinghaiensis</name>
    <dbReference type="NCBI Taxonomy" id="2025808"/>
    <lineage>
        <taxon>Bacteria</taxon>
        <taxon>Pseudomonadati</taxon>
        <taxon>Pseudomonadota</taxon>
        <taxon>Gammaproteobacteria</taxon>
        <taxon>Vibrionales</taxon>
        <taxon>Vibrionaceae</taxon>
        <taxon>Vibrio</taxon>
    </lineage>
</organism>
<keyword evidence="3" id="KW-1185">Reference proteome</keyword>